<reference evidence="1 2" key="1">
    <citation type="submission" date="2022-11" db="EMBL/GenBank/DDBJ databases">
        <title>Comparative genomics analysis of Acidithiobacillus ferriphilus.</title>
        <authorList>
            <person name="Ma L."/>
        </authorList>
    </citation>
    <scope>NUCLEOTIDE SEQUENCE [LARGE SCALE GENOMIC DNA]</scope>
    <source>
        <strain evidence="1 2">DY15</strain>
    </source>
</reference>
<comment type="caution">
    <text evidence="1">The sequence shown here is derived from an EMBL/GenBank/DDBJ whole genome shotgun (WGS) entry which is preliminary data.</text>
</comment>
<sequence length="49" mass="5325">MSPRVKLCTELGGELALHLVRGQGFSPKARYGYISRSAGGHARTLRRAV</sequence>
<evidence type="ECO:0000313" key="1">
    <source>
        <dbReference type="EMBL" id="MEB8514636.1"/>
    </source>
</evidence>
<evidence type="ECO:0000313" key="2">
    <source>
        <dbReference type="Proteomes" id="UP001308776"/>
    </source>
</evidence>
<gene>
    <name evidence="1" type="ORF">OW717_11380</name>
</gene>
<protein>
    <submittedName>
        <fullName evidence="1">Uncharacterized protein</fullName>
    </submittedName>
</protein>
<organism evidence="1 2">
    <name type="scientific">Acidithiobacillus ferriphilus</name>
    <dbReference type="NCBI Taxonomy" id="1689834"/>
    <lineage>
        <taxon>Bacteria</taxon>
        <taxon>Pseudomonadati</taxon>
        <taxon>Pseudomonadota</taxon>
        <taxon>Acidithiobacillia</taxon>
        <taxon>Acidithiobacillales</taxon>
        <taxon>Acidithiobacillaceae</taxon>
        <taxon>Acidithiobacillus</taxon>
    </lineage>
</organism>
<name>A0ABU6FRF1_9PROT</name>
<dbReference type="EMBL" id="JAQGFR010000220">
    <property type="protein sequence ID" value="MEB8514636.1"/>
    <property type="molecule type" value="Genomic_DNA"/>
</dbReference>
<keyword evidence="2" id="KW-1185">Reference proteome</keyword>
<accession>A0ABU6FRF1</accession>
<proteinExistence type="predicted"/>
<dbReference type="RefSeq" id="WP_196762852.1">
    <property type="nucleotide sequence ID" value="NZ_JAQGFJ010000237.1"/>
</dbReference>
<dbReference type="Proteomes" id="UP001308776">
    <property type="component" value="Unassembled WGS sequence"/>
</dbReference>